<evidence type="ECO:0000313" key="3">
    <source>
        <dbReference type="Proteomes" id="UP001431449"/>
    </source>
</evidence>
<dbReference type="Gene3D" id="3.30.70.1290">
    <property type="entry name" value="Transposase IS200-like"/>
    <property type="match status" value="1"/>
</dbReference>
<feature type="domain" description="Transposase IS200-like" evidence="1">
    <location>
        <begin position="9"/>
        <end position="124"/>
    </location>
</feature>
<gene>
    <name evidence="2" type="ORF">M0G41_16775</name>
</gene>
<dbReference type="PANTHER" id="PTHR34322:SF2">
    <property type="entry name" value="TRANSPOSASE IS200-LIKE DOMAIN-CONTAINING PROTEIN"/>
    <property type="match status" value="1"/>
</dbReference>
<name>A0ABT0GL89_9GAMM</name>
<dbReference type="InterPro" id="IPR036515">
    <property type="entry name" value="Transposase_17_sf"/>
</dbReference>
<dbReference type="EMBL" id="JALNMH010000016">
    <property type="protein sequence ID" value="MCK7595316.1"/>
    <property type="molecule type" value="Genomic_DNA"/>
</dbReference>
<evidence type="ECO:0000313" key="2">
    <source>
        <dbReference type="EMBL" id="MCK7595316.1"/>
    </source>
</evidence>
<organism evidence="2 3">
    <name type="scientific">Pseudomarimonas salicorniae</name>
    <dbReference type="NCBI Taxonomy" id="2933270"/>
    <lineage>
        <taxon>Bacteria</taxon>
        <taxon>Pseudomonadati</taxon>
        <taxon>Pseudomonadota</taxon>
        <taxon>Gammaproteobacteria</taxon>
        <taxon>Lysobacterales</taxon>
        <taxon>Lysobacteraceae</taxon>
        <taxon>Pseudomarimonas</taxon>
    </lineage>
</organism>
<dbReference type="InterPro" id="IPR002686">
    <property type="entry name" value="Transposase_17"/>
</dbReference>
<accession>A0ABT0GL89</accession>
<evidence type="ECO:0000259" key="1">
    <source>
        <dbReference type="SMART" id="SM01321"/>
    </source>
</evidence>
<keyword evidence="3" id="KW-1185">Reference proteome</keyword>
<dbReference type="RefSeq" id="WP_248211175.1">
    <property type="nucleotide sequence ID" value="NZ_JALNMH010000016.1"/>
</dbReference>
<dbReference type="SUPFAM" id="SSF143422">
    <property type="entry name" value="Transposase IS200-like"/>
    <property type="match status" value="1"/>
</dbReference>
<dbReference type="Pfam" id="PF01797">
    <property type="entry name" value="Y1_Tnp"/>
    <property type="match status" value="1"/>
</dbReference>
<reference evidence="2" key="1">
    <citation type="submission" date="2022-04" db="EMBL/GenBank/DDBJ databases">
        <title>Lysobacter sp. CAU 1642 isolated from sea sand.</title>
        <authorList>
            <person name="Kim W."/>
        </authorList>
    </citation>
    <scope>NUCLEOTIDE SEQUENCE</scope>
    <source>
        <strain evidence="2">CAU 1642</strain>
    </source>
</reference>
<dbReference type="PANTHER" id="PTHR34322">
    <property type="entry name" value="TRANSPOSASE, Y1_TNP DOMAIN-CONTAINING"/>
    <property type="match status" value="1"/>
</dbReference>
<protein>
    <submittedName>
        <fullName evidence="2">Transposase</fullName>
    </submittedName>
</protein>
<dbReference type="SMART" id="SM01321">
    <property type="entry name" value="Y1_Tnp"/>
    <property type="match status" value="1"/>
</dbReference>
<comment type="caution">
    <text evidence="2">The sequence shown here is derived from an EMBL/GenBank/DDBJ whole genome shotgun (WGS) entry which is preliminary data.</text>
</comment>
<sequence>MFRQPRLDLPGVAQHIIQRGNDRQPCFFEDADRRRYLDDLREAALKLGCAVHACVLMTNHVHLLVTPSGVGQISSLMQSLGRRNVRYVTLRHHRTGTLWEGRFKACLVDSESYLLRCHRYIEMNPVRAGMVESPAEYPWSSHPSNALGFADPLLRPHPCYLQLAAGDHERRSRYRELFEQRPSDEELDSIRLHLQRQHALGPERFRAAIEAQLKRRAGPARIGRSRKRAPEIAL</sequence>
<proteinExistence type="predicted"/>
<dbReference type="Proteomes" id="UP001431449">
    <property type="component" value="Unassembled WGS sequence"/>
</dbReference>